<protein>
    <submittedName>
        <fullName evidence="1">Uncharacterized protein</fullName>
    </submittedName>
</protein>
<gene>
    <name evidence="1" type="ORF">PSDVSF_14190</name>
</gene>
<dbReference type="RefSeq" id="WP_229595579.1">
    <property type="nucleotide sequence ID" value="NZ_AP024485.1"/>
</dbReference>
<proteinExistence type="predicted"/>
<sequence>MPNEIMLKYLDGENGLPEVDDVEFFDLLADKSGKSSQTVLTKARKIIQSYRTGRW</sequence>
<name>A0ABM7P5H3_9BACT</name>
<accession>A0ABM7P5H3</accession>
<keyword evidence="2" id="KW-1185">Reference proteome</keyword>
<evidence type="ECO:0000313" key="2">
    <source>
        <dbReference type="Proteomes" id="UP001053296"/>
    </source>
</evidence>
<dbReference type="Proteomes" id="UP001053296">
    <property type="component" value="Chromosome"/>
</dbReference>
<organism evidence="1 2">
    <name type="scientific">Pseudodesulfovibrio sediminis</name>
    <dbReference type="NCBI Taxonomy" id="2810563"/>
    <lineage>
        <taxon>Bacteria</taxon>
        <taxon>Pseudomonadati</taxon>
        <taxon>Thermodesulfobacteriota</taxon>
        <taxon>Desulfovibrionia</taxon>
        <taxon>Desulfovibrionales</taxon>
        <taxon>Desulfovibrionaceae</taxon>
    </lineage>
</organism>
<reference evidence="1" key="1">
    <citation type="journal article" date="2022" name="Arch. Microbiol.">
        <title>Pseudodesulfovibrio sediminis sp. nov., a mesophilic and neutrophilic sulfate-reducing bacterium isolated from sediment of a brackish lake.</title>
        <authorList>
            <person name="Takahashi A."/>
            <person name="Kojima H."/>
            <person name="Watanabe M."/>
            <person name="Fukui M."/>
        </authorList>
    </citation>
    <scope>NUCLEOTIDE SEQUENCE</scope>
    <source>
        <strain evidence="1">SF6</strain>
    </source>
</reference>
<evidence type="ECO:0000313" key="1">
    <source>
        <dbReference type="EMBL" id="BCS88177.1"/>
    </source>
</evidence>
<dbReference type="EMBL" id="AP024485">
    <property type="protein sequence ID" value="BCS88177.1"/>
    <property type="molecule type" value="Genomic_DNA"/>
</dbReference>